<gene>
    <name evidence="5" type="ORF">DFR50_10822</name>
</gene>
<proteinExistence type="inferred from homology"/>
<dbReference type="Proteomes" id="UP000253529">
    <property type="component" value="Unassembled WGS sequence"/>
</dbReference>
<evidence type="ECO:0000313" key="6">
    <source>
        <dbReference type="Proteomes" id="UP000253529"/>
    </source>
</evidence>
<dbReference type="RefSeq" id="WP_113888779.1">
    <property type="nucleotide sequence ID" value="NZ_QNRK01000008.1"/>
</dbReference>
<comment type="caution">
    <text evidence="5">The sequence shown here is derived from an EMBL/GenBank/DDBJ whole genome shotgun (WGS) entry which is preliminary data.</text>
</comment>
<evidence type="ECO:0000313" key="5">
    <source>
        <dbReference type="EMBL" id="RBP15466.1"/>
    </source>
</evidence>
<dbReference type="SUPFAM" id="SSF47240">
    <property type="entry name" value="Ferritin-like"/>
    <property type="match status" value="1"/>
</dbReference>
<reference evidence="5 6" key="1">
    <citation type="submission" date="2018-06" db="EMBL/GenBank/DDBJ databases">
        <title>Genomic Encyclopedia of Type Strains, Phase IV (KMG-IV): sequencing the most valuable type-strain genomes for metagenomic binning, comparative biology and taxonomic classification.</title>
        <authorList>
            <person name="Goeker M."/>
        </authorList>
    </citation>
    <scope>NUCLEOTIDE SEQUENCE [LARGE SCALE GENOMIC DNA]</scope>
    <source>
        <strain evidence="5 6">DSM 24875</strain>
    </source>
</reference>
<dbReference type="PANTHER" id="PTHR42932">
    <property type="entry name" value="GENERAL STRESS PROTEIN 20U"/>
    <property type="match status" value="1"/>
</dbReference>
<dbReference type="Gene3D" id="1.20.1260.10">
    <property type="match status" value="1"/>
</dbReference>
<evidence type="ECO:0000259" key="4">
    <source>
        <dbReference type="Pfam" id="PF00210"/>
    </source>
</evidence>
<dbReference type="PANTHER" id="PTHR42932:SF3">
    <property type="entry name" value="DNA PROTECTION DURING STARVATION PROTEIN"/>
    <property type="match status" value="1"/>
</dbReference>
<protein>
    <submittedName>
        <fullName evidence="5">Starvation-inducible DNA-binding protein</fullName>
    </submittedName>
</protein>
<feature type="region of interest" description="Disordered" evidence="3">
    <location>
        <begin position="1"/>
        <end position="20"/>
    </location>
</feature>
<dbReference type="PIRSF" id="PIRSF005900">
    <property type="entry name" value="Dps"/>
    <property type="match status" value="1"/>
</dbReference>
<dbReference type="CDD" id="cd01043">
    <property type="entry name" value="DPS"/>
    <property type="match status" value="1"/>
</dbReference>
<keyword evidence="5" id="KW-0238">DNA-binding</keyword>
<dbReference type="OrthoDB" id="9797687at2"/>
<dbReference type="EMBL" id="QNRK01000008">
    <property type="protein sequence ID" value="RBP15466.1"/>
    <property type="molecule type" value="Genomic_DNA"/>
</dbReference>
<dbReference type="AlphaFoldDB" id="A0A366FMW5"/>
<organism evidence="5 6">
    <name type="scientific">Roseiarcus fermentans</name>
    <dbReference type="NCBI Taxonomy" id="1473586"/>
    <lineage>
        <taxon>Bacteria</taxon>
        <taxon>Pseudomonadati</taxon>
        <taxon>Pseudomonadota</taxon>
        <taxon>Alphaproteobacteria</taxon>
        <taxon>Hyphomicrobiales</taxon>
        <taxon>Roseiarcaceae</taxon>
        <taxon>Roseiarcus</taxon>
    </lineage>
</organism>
<evidence type="ECO:0000256" key="3">
    <source>
        <dbReference type="SAM" id="MobiDB-lite"/>
    </source>
</evidence>
<name>A0A366FMW5_9HYPH</name>
<accession>A0A366FMW5</accession>
<dbReference type="InterPro" id="IPR009078">
    <property type="entry name" value="Ferritin-like_SF"/>
</dbReference>
<dbReference type="InterPro" id="IPR008331">
    <property type="entry name" value="Ferritin_DPS_dom"/>
</dbReference>
<dbReference type="Pfam" id="PF00210">
    <property type="entry name" value="Ferritin"/>
    <property type="match status" value="1"/>
</dbReference>
<sequence length="179" mass="19695">MSRLEKSGNGGQGKGALATPTDLSENGVKAIAGALNGLAADAFALYLKTKNFHWHMSGPHFRDYHLLLDEHGEQIYAMIDPLAERVRKLGQTTLKSIGEISKLQSIKDNDEAFVGPLDMLRELEADNRTVVASMRKAHALCDDNGDVASASLLEVWIDETERRTWFLFEATRGADDTGH</sequence>
<comment type="similarity">
    <text evidence="1 2">Belongs to the Dps family.</text>
</comment>
<evidence type="ECO:0000256" key="1">
    <source>
        <dbReference type="ARBA" id="ARBA00009497"/>
    </source>
</evidence>
<dbReference type="InterPro" id="IPR002177">
    <property type="entry name" value="DPS_DNA-bd"/>
</dbReference>
<dbReference type="InterPro" id="IPR012347">
    <property type="entry name" value="Ferritin-like"/>
</dbReference>
<feature type="domain" description="Ferritin/DPS" evidence="4">
    <location>
        <begin position="34"/>
        <end position="167"/>
    </location>
</feature>
<keyword evidence="6" id="KW-1185">Reference proteome</keyword>
<dbReference type="GO" id="GO:0003677">
    <property type="term" value="F:DNA binding"/>
    <property type="evidence" value="ECO:0007669"/>
    <property type="project" value="UniProtKB-KW"/>
</dbReference>
<evidence type="ECO:0000256" key="2">
    <source>
        <dbReference type="RuleBase" id="RU003875"/>
    </source>
</evidence>
<dbReference type="PRINTS" id="PR01346">
    <property type="entry name" value="HELNAPAPROT"/>
</dbReference>
<dbReference type="GO" id="GO:0008199">
    <property type="term" value="F:ferric iron binding"/>
    <property type="evidence" value="ECO:0007669"/>
    <property type="project" value="InterPro"/>
</dbReference>